<evidence type="ECO:0000313" key="8">
    <source>
        <dbReference type="EMBL" id="QOL80328.1"/>
    </source>
</evidence>
<keyword evidence="9" id="KW-1185">Reference proteome</keyword>
<evidence type="ECO:0000256" key="2">
    <source>
        <dbReference type="ARBA" id="ARBA00009853"/>
    </source>
</evidence>
<accession>A0A7L9WLB5</accession>
<feature type="transmembrane region" description="Helical" evidence="6">
    <location>
        <begin position="152"/>
        <end position="174"/>
    </location>
</feature>
<dbReference type="KEGG" id="pshq:F3W81_05525"/>
<dbReference type="InterPro" id="IPR037185">
    <property type="entry name" value="EmrE-like"/>
</dbReference>
<keyword evidence="4 6" id="KW-1133">Transmembrane helix</keyword>
<feature type="transmembrane region" description="Helical" evidence="6">
    <location>
        <begin position="126"/>
        <end position="146"/>
    </location>
</feature>
<keyword evidence="3 6" id="KW-0812">Transmembrane</keyword>
<sequence length="314" mass="33292">MAKRATLFGVAMVLVYTALISSADAITKFIAGGYAAPQLYVISGGLVAVFCLLAEAMSQRTGLVAAVRTGQPRAMAVRSVATVIAATCFFYAFKLLPFAEVFVFVGLMPIFAGLMSGPILGENVSLAVWISLGAGFIGVICLFPAGPHSISSGHLIALAASLSGTTSMVMARYIGRHESNALAQVFWPNVTIMLVMSCALPFVFKPMPLVDVGWAAAYAGFLFLARWVLVVALRQMAAYVVTPLMNLQFVWMVILGALFFGEIPGTHIYLGVTIVIGSGLYLIYEQFARSSAQQDPLRAMTGSVKAASPISPAE</sequence>
<evidence type="ECO:0000256" key="1">
    <source>
        <dbReference type="ARBA" id="ARBA00004141"/>
    </source>
</evidence>
<feature type="domain" description="EamA" evidence="7">
    <location>
        <begin position="152"/>
        <end position="278"/>
    </location>
</feature>
<dbReference type="SUPFAM" id="SSF103481">
    <property type="entry name" value="Multidrug resistance efflux transporter EmrE"/>
    <property type="match status" value="2"/>
</dbReference>
<feature type="transmembrane region" description="Helical" evidence="6">
    <location>
        <begin position="240"/>
        <end position="260"/>
    </location>
</feature>
<feature type="transmembrane region" description="Helical" evidence="6">
    <location>
        <begin position="266"/>
        <end position="284"/>
    </location>
</feature>
<reference evidence="8 9" key="1">
    <citation type="submission" date="2019-10" db="EMBL/GenBank/DDBJ databases">
        <title>Pseudopuniceibacterium sp. HQ09 islated from Antarctica.</title>
        <authorList>
            <person name="Liao L."/>
            <person name="Su S."/>
            <person name="Chen B."/>
            <person name="Yu Y."/>
        </authorList>
    </citation>
    <scope>NUCLEOTIDE SEQUENCE [LARGE SCALE GENOMIC DNA]</scope>
    <source>
        <strain evidence="8 9">HQ09</strain>
    </source>
</reference>
<proteinExistence type="inferred from homology"/>
<protein>
    <submittedName>
        <fullName evidence="8">EamA family transporter</fullName>
    </submittedName>
</protein>
<dbReference type="GO" id="GO:0016020">
    <property type="term" value="C:membrane"/>
    <property type="evidence" value="ECO:0007669"/>
    <property type="project" value="UniProtKB-SubCell"/>
</dbReference>
<dbReference type="PANTHER" id="PTHR22911">
    <property type="entry name" value="ACYL-MALONYL CONDENSING ENZYME-RELATED"/>
    <property type="match status" value="1"/>
</dbReference>
<evidence type="ECO:0000259" key="7">
    <source>
        <dbReference type="Pfam" id="PF00892"/>
    </source>
</evidence>
<feature type="transmembrane region" description="Helical" evidence="6">
    <location>
        <begin position="75"/>
        <end position="93"/>
    </location>
</feature>
<dbReference type="InterPro" id="IPR000620">
    <property type="entry name" value="EamA_dom"/>
</dbReference>
<dbReference type="Proteomes" id="UP000594118">
    <property type="component" value="Chromosome"/>
</dbReference>
<feature type="transmembrane region" description="Helical" evidence="6">
    <location>
        <begin position="186"/>
        <end position="204"/>
    </location>
</feature>
<name>A0A7L9WLB5_9RHOB</name>
<dbReference type="EMBL" id="CP045201">
    <property type="protein sequence ID" value="QOL80328.1"/>
    <property type="molecule type" value="Genomic_DNA"/>
</dbReference>
<comment type="subcellular location">
    <subcellularLocation>
        <location evidence="1">Membrane</location>
        <topology evidence="1">Multi-pass membrane protein</topology>
    </subcellularLocation>
</comment>
<dbReference type="Pfam" id="PF00892">
    <property type="entry name" value="EamA"/>
    <property type="match status" value="2"/>
</dbReference>
<organism evidence="8 9">
    <name type="scientific">Pseudooceanicola spongiae</name>
    <dbReference type="NCBI Taxonomy" id="2613965"/>
    <lineage>
        <taxon>Bacteria</taxon>
        <taxon>Pseudomonadati</taxon>
        <taxon>Pseudomonadota</taxon>
        <taxon>Alphaproteobacteria</taxon>
        <taxon>Rhodobacterales</taxon>
        <taxon>Paracoccaceae</taxon>
        <taxon>Pseudooceanicola</taxon>
    </lineage>
</organism>
<evidence type="ECO:0000256" key="6">
    <source>
        <dbReference type="SAM" id="Phobius"/>
    </source>
</evidence>
<dbReference type="AlphaFoldDB" id="A0A7L9WLB5"/>
<evidence type="ECO:0000256" key="5">
    <source>
        <dbReference type="ARBA" id="ARBA00023136"/>
    </source>
</evidence>
<feature type="transmembrane region" description="Helical" evidence="6">
    <location>
        <begin position="35"/>
        <end position="54"/>
    </location>
</feature>
<evidence type="ECO:0000256" key="4">
    <source>
        <dbReference type="ARBA" id="ARBA00022989"/>
    </source>
</evidence>
<dbReference type="RefSeq" id="WP_193083656.1">
    <property type="nucleotide sequence ID" value="NZ_CP045201.1"/>
</dbReference>
<feature type="transmembrane region" description="Helical" evidence="6">
    <location>
        <begin position="99"/>
        <end position="119"/>
    </location>
</feature>
<comment type="similarity">
    <text evidence="2">Belongs to the drug/metabolite transporter (DMT) superfamily. 10 TMS drug/metabolite exporter (DME) (TC 2.A.7.3) family.</text>
</comment>
<gene>
    <name evidence="8" type="ORF">F3W81_05525</name>
</gene>
<evidence type="ECO:0000256" key="3">
    <source>
        <dbReference type="ARBA" id="ARBA00022692"/>
    </source>
</evidence>
<feature type="transmembrane region" description="Helical" evidence="6">
    <location>
        <begin position="216"/>
        <end position="233"/>
    </location>
</feature>
<dbReference type="PANTHER" id="PTHR22911:SF6">
    <property type="entry name" value="SOLUTE CARRIER FAMILY 35 MEMBER G1"/>
    <property type="match status" value="1"/>
</dbReference>
<feature type="domain" description="EamA" evidence="7">
    <location>
        <begin position="8"/>
        <end position="142"/>
    </location>
</feature>
<evidence type="ECO:0000313" key="9">
    <source>
        <dbReference type="Proteomes" id="UP000594118"/>
    </source>
</evidence>
<keyword evidence="5 6" id="KW-0472">Membrane</keyword>